<feature type="domain" description="HTH tetR-type" evidence="4">
    <location>
        <begin position="23"/>
        <end position="83"/>
    </location>
</feature>
<gene>
    <name evidence="5" type="ORF">ACT17_10050</name>
    <name evidence="6" type="ORF">AWB98_18425</name>
</gene>
<dbReference type="PANTHER" id="PTHR30055:SF226">
    <property type="entry name" value="HTH-TYPE TRANSCRIPTIONAL REGULATOR PKSA"/>
    <property type="match status" value="1"/>
</dbReference>
<dbReference type="PANTHER" id="PTHR30055">
    <property type="entry name" value="HTH-TYPE TRANSCRIPTIONAL REGULATOR RUTR"/>
    <property type="match status" value="1"/>
</dbReference>
<evidence type="ECO:0000256" key="2">
    <source>
        <dbReference type="PROSITE-ProRule" id="PRU00335"/>
    </source>
</evidence>
<dbReference type="EMBL" id="LQOP01000018">
    <property type="protein sequence ID" value="ORV25591.1"/>
    <property type="molecule type" value="Genomic_DNA"/>
</dbReference>
<dbReference type="Proteomes" id="UP000193811">
    <property type="component" value="Unassembled WGS sequence"/>
</dbReference>
<evidence type="ECO:0000256" key="1">
    <source>
        <dbReference type="ARBA" id="ARBA00023125"/>
    </source>
</evidence>
<dbReference type="OrthoDB" id="5179150at2"/>
<dbReference type="EMBL" id="LFOD01000006">
    <property type="protein sequence ID" value="KMV18739.1"/>
    <property type="molecule type" value="Genomic_DNA"/>
</dbReference>
<feature type="DNA-binding region" description="H-T-H motif" evidence="2">
    <location>
        <begin position="46"/>
        <end position="65"/>
    </location>
</feature>
<accession>A0A0J8WZZ5</accession>
<evidence type="ECO:0000313" key="5">
    <source>
        <dbReference type="EMBL" id="KMV18739.1"/>
    </source>
</evidence>
<organism evidence="5 7">
    <name type="scientific">Mycolicibacterium conceptionense</name>
    <dbReference type="NCBI Taxonomy" id="451644"/>
    <lineage>
        <taxon>Bacteria</taxon>
        <taxon>Bacillati</taxon>
        <taxon>Actinomycetota</taxon>
        <taxon>Actinomycetes</taxon>
        <taxon>Mycobacteriales</taxon>
        <taxon>Mycobacteriaceae</taxon>
        <taxon>Mycolicibacterium</taxon>
    </lineage>
</organism>
<feature type="region of interest" description="Disordered" evidence="3">
    <location>
        <begin position="1"/>
        <end position="22"/>
    </location>
</feature>
<dbReference type="AlphaFoldDB" id="A0A0J8WZZ5"/>
<evidence type="ECO:0000259" key="4">
    <source>
        <dbReference type="PROSITE" id="PS50977"/>
    </source>
</evidence>
<dbReference type="InterPro" id="IPR009057">
    <property type="entry name" value="Homeodomain-like_sf"/>
</dbReference>
<reference evidence="5 7" key="1">
    <citation type="submission" date="2015-06" db="EMBL/GenBank/DDBJ databases">
        <title>Genome sequence of Mycobacterium conceptionense strain MLE.</title>
        <authorList>
            <person name="Greninger A.L."/>
            <person name="Cunningham G."/>
            <person name="Chiu C.Y."/>
            <person name="Miller S."/>
        </authorList>
    </citation>
    <scope>NUCLEOTIDE SEQUENCE [LARGE SCALE GENOMIC DNA]</scope>
    <source>
        <strain evidence="5 7">MLE</strain>
    </source>
</reference>
<dbReference type="PATRIC" id="fig|451644.5.peg.2066"/>
<evidence type="ECO:0000313" key="6">
    <source>
        <dbReference type="EMBL" id="ORV25591.1"/>
    </source>
</evidence>
<comment type="caution">
    <text evidence="5">The sequence shown here is derived from an EMBL/GenBank/DDBJ whole genome shotgun (WGS) entry which is preliminary data.</text>
</comment>
<dbReference type="InterPro" id="IPR036271">
    <property type="entry name" value="Tet_transcr_reg_TetR-rel_C_sf"/>
</dbReference>
<sequence length="215" mass="23727">MTSRGRSLGGRRGPGRPVGADAAQTRERIVQAAYEVINERGYAATTFQEIAKRSGLSRPTLNYYFATREDLYHALLQQAHEVVTSCIRIAKQHDATLDRLRAYIDAVVAVWHRDGAVVGFLVNARLESYRHPGLPSATVAATRGFLGELVSEAVVRRELPSHTDQASLVELLYAMLWGMGAYAGWQRRPVDVAVIAKQLQMVIGDGLAPVTDRDR</sequence>
<dbReference type="Pfam" id="PF00440">
    <property type="entry name" value="TetR_N"/>
    <property type="match status" value="1"/>
</dbReference>
<dbReference type="SUPFAM" id="SSF48498">
    <property type="entry name" value="Tetracyclin repressor-like, C-terminal domain"/>
    <property type="match status" value="1"/>
</dbReference>
<evidence type="ECO:0000313" key="8">
    <source>
        <dbReference type="Proteomes" id="UP000193811"/>
    </source>
</evidence>
<dbReference type="InterPro" id="IPR001647">
    <property type="entry name" value="HTH_TetR"/>
</dbReference>
<dbReference type="SUPFAM" id="SSF46689">
    <property type="entry name" value="Homeodomain-like"/>
    <property type="match status" value="1"/>
</dbReference>
<proteinExistence type="predicted"/>
<dbReference type="GO" id="GO:0000976">
    <property type="term" value="F:transcription cis-regulatory region binding"/>
    <property type="evidence" value="ECO:0007669"/>
    <property type="project" value="TreeGrafter"/>
</dbReference>
<dbReference type="RefSeq" id="WP_043368805.1">
    <property type="nucleotide sequence ID" value="NZ_JACKVA010000016.1"/>
</dbReference>
<dbReference type="GO" id="GO:0003700">
    <property type="term" value="F:DNA-binding transcription factor activity"/>
    <property type="evidence" value="ECO:0007669"/>
    <property type="project" value="TreeGrafter"/>
</dbReference>
<dbReference type="PROSITE" id="PS50977">
    <property type="entry name" value="HTH_TETR_2"/>
    <property type="match status" value="1"/>
</dbReference>
<keyword evidence="8" id="KW-1185">Reference proteome</keyword>
<dbReference type="PRINTS" id="PR00455">
    <property type="entry name" value="HTHTETR"/>
</dbReference>
<dbReference type="Gene3D" id="1.10.357.10">
    <property type="entry name" value="Tetracycline Repressor, domain 2"/>
    <property type="match status" value="1"/>
</dbReference>
<dbReference type="InterPro" id="IPR050109">
    <property type="entry name" value="HTH-type_TetR-like_transc_reg"/>
</dbReference>
<evidence type="ECO:0000256" key="3">
    <source>
        <dbReference type="SAM" id="MobiDB-lite"/>
    </source>
</evidence>
<keyword evidence="1 2" id="KW-0238">DNA-binding</keyword>
<evidence type="ECO:0000313" key="7">
    <source>
        <dbReference type="Proteomes" id="UP000037594"/>
    </source>
</evidence>
<protein>
    <recommendedName>
        <fullName evidence="4">HTH tetR-type domain-containing protein</fullName>
    </recommendedName>
</protein>
<name>A0A0J8WZZ5_9MYCO</name>
<reference evidence="6 8" key="2">
    <citation type="submission" date="2016-01" db="EMBL/GenBank/DDBJ databases">
        <title>The new phylogeny of the genus Mycobacterium.</title>
        <authorList>
            <person name="Tarcisio F."/>
            <person name="Conor M."/>
            <person name="Antonella G."/>
            <person name="Elisabetta G."/>
            <person name="Giulia F.S."/>
            <person name="Sara T."/>
            <person name="Anna F."/>
            <person name="Clotilde B."/>
            <person name="Roberto B."/>
            <person name="Veronica D.S."/>
            <person name="Fabio R."/>
            <person name="Monica P."/>
            <person name="Olivier J."/>
            <person name="Enrico T."/>
            <person name="Nicola S."/>
        </authorList>
    </citation>
    <scope>NUCLEOTIDE SEQUENCE [LARGE SCALE GENOMIC DNA]</scope>
    <source>
        <strain evidence="6 8">CCUG 50187</strain>
    </source>
</reference>
<dbReference type="Proteomes" id="UP000037594">
    <property type="component" value="Unassembled WGS sequence"/>
</dbReference>